<feature type="compositionally biased region" description="Basic and acidic residues" evidence="1">
    <location>
        <begin position="160"/>
        <end position="169"/>
    </location>
</feature>
<accession>A0AA38PMD4</accession>
<comment type="caution">
    <text evidence="2">The sequence shown here is derived from an EMBL/GenBank/DDBJ whole genome shotgun (WGS) entry which is preliminary data.</text>
</comment>
<sequence>MQDGQELSISTKIWQKTLGLLRHGRPPLPQGPDDHTKLQLCQFFMDLLASSSLQDALQLYDLAAMDTHNRPLIPFEVNTMSSYNGLWFLIQTSKVKDNKGFVIALQSPATVMEIARRRRGPGTEDILRCLINEGMPFNTLKASHTLRERTIRKKSLLPRLPRDTRRQAPDPRPSQASQASPGNLREFQGNPGEPGGAWEACLLVSPGSLGNRCFFLMTVMPHRQSALLGFRSAGFLPTLQDYHSYEVLRDDFLRSARGCAALLAGGIVA</sequence>
<feature type="region of interest" description="Disordered" evidence="1">
    <location>
        <begin position="153"/>
        <end position="190"/>
    </location>
</feature>
<reference evidence="2" key="1">
    <citation type="submission" date="2022-08" db="EMBL/GenBank/DDBJ databases">
        <authorList>
            <consortium name="DOE Joint Genome Institute"/>
            <person name="Min B."/>
            <person name="Riley R."/>
            <person name="Sierra-Patev S."/>
            <person name="Naranjo-Ortiz M."/>
            <person name="Looney B."/>
            <person name="Konkel Z."/>
            <person name="Slot J.C."/>
            <person name="Sakamoto Y."/>
            <person name="Steenwyk J.L."/>
            <person name="Rokas A."/>
            <person name="Carro J."/>
            <person name="Camarero S."/>
            <person name="Ferreira P."/>
            <person name="Molpeceres G."/>
            <person name="Ruiz-Duenas F.J."/>
            <person name="Serrano A."/>
            <person name="Henrissat B."/>
            <person name="Drula E."/>
            <person name="Hughes K.W."/>
            <person name="Mata J.L."/>
            <person name="Ishikawa N.K."/>
            <person name="Vargas-Isla R."/>
            <person name="Ushijima S."/>
            <person name="Smith C.A."/>
            <person name="Ahrendt S."/>
            <person name="Andreopoulos W."/>
            <person name="He G."/>
            <person name="Labutti K."/>
            <person name="Lipzen A."/>
            <person name="Ng V."/>
            <person name="Sandor L."/>
            <person name="Barry K."/>
            <person name="Martinez A.T."/>
            <person name="Xiao Y."/>
            <person name="Gibbons J.G."/>
            <person name="Terashima K."/>
            <person name="Hibbett D.S."/>
            <person name="Grigoriev I.V."/>
        </authorList>
    </citation>
    <scope>NUCLEOTIDE SEQUENCE</scope>
    <source>
        <strain evidence="2">TFB7829</strain>
    </source>
</reference>
<dbReference type="Proteomes" id="UP001163850">
    <property type="component" value="Unassembled WGS sequence"/>
</dbReference>
<evidence type="ECO:0000313" key="2">
    <source>
        <dbReference type="EMBL" id="KAJ3978258.1"/>
    </source>
</evidence>
<dbReference type="EMBL" id="MU803553">
    <property type="protein sequence ID" value="KAJ3978258.1"/>
    <property type="molecule type" value="Genomic_DNA"/>
</dbReference>
<proteinExistence type="predicted"/>
<dbReference type="AlphaFoldDB" id="A0AA38PMD4"/>
<gene>
    <name evidence="2" type="ORF">F5890DRAFT_1560706</name>
</gene>
<evidence type="ECO:0000256" key="1">
    <source>
        <dbReference type="SAM" id="MobiDB-lite"/>
    </source>
</evidence>
<protein>
    <submittedName>
        <fullName evidence="2">Uncharacterized protein</fullName>
    </submittedName>
</protein>
<organism evidence="2 3">
    <name type="scientific">Lentinula detonsa</name>
    <dbReference type="NCBI Taxonomy" id="2804962"/>
    <lineage>
        <taxon>Eukaryota</taxon>
        <taxon>Fungi</taxon>
        <taxon>Dikarya</taxon>
        <taxon>Basidiomycota</taxon>
        <taxon>Agaricomycotina</taxon>
        <taxon>Agaricomycetes</taxon>
        <taxon>Agaricomycetidae</taxon>
        <taxon>Agaricales</taxon>
        <taxon>Marasmiineae</taxon>
        <taxon>Omphalotaceae</taxon>
        <taxon>Lentinula</taxon>
    </lineage>
</organism>
<name>A0AA38PMD4_9AGAR</name>
<evidence type="ECO:0000313" key="3">
    <source>
        <dbReference type="Proteomes" id="UP001163850"/>
    </source>
</evidence>